<dbReference type="AlphaFoldDB" id="A0A4S4A9C9"/>
<protein>
    <submittedName>
        <fullName evidence="2">Phenol hydroxylase</fullName>
    </submittedName>
</protein>
<name>A0A4S4A9C9_9RHOO</name>
<accession>A0A4S4A9C9</accession>
<feature type="region of interest" description="Disordered" evidence="1">
    <location>
        <begin position="1"/>
        <end position="22"/>
    </location>
</feature>
<dbReference type="Pfam" id="PF06099">
    <property type="entry name" value="Phenol_hyd_sub"/>
    <property type="match status" value="1"/>
</dbReference>
<dbReference type="InterPro" id="IPR010353">
    <property type="entry name" value="DmpK"/>
</dbReference>
<evidence type="ECO:0000313" key="2">
    <source>
        <dbReference type="EMBL" id="THF55179.1"/>
    </source>
</evidence>
<gene>
    <name evidence="2" type="ORF">E6O51_20965</name>
</gene>
<keyword evidence="3" id="KW-1185">Reference proteome</keyword>
<evidence type="ECO:0000256" key="1">
    <source>
        <dbReference type="SAM" id="MobiDB-lite"/>
    </source>
</evidence>
<reference evidence="2 3" key="1">
    <citation type="submission" date="2019-04" db="EMBL/GenBank/DDBJ databases">
        <title>Azoarcus rhizosphaerae sp. nov. isolated from rhizosphere of Ficus religiosa.</title>
        <authorList>
            <person name="Lin S.-Y."/>
            <person name="Hameed A."/>
            <person name="Hsu Y.-H."/>
            <person name="Young C.-C."/>
        </authorList>
    </citation>
    <scope>NUCLEOTIDE SEQUENCE [LARGE SCALE GENOMIC DNA]</scope>
    <source>
        <strain evidence="2 3">CC-YHH848</strain>
    </source>
</reference>
<organism evidence="2 3">
    <name type="scientific">Pseudothauera rhizosphaerae</name>
    <dbReference type="NCBI Taxonomy" id="2565932"/>
    <lineage>
        <taxon>Bacteria</taxon>
        <taxon>Pseudomonadati</taxon>
        <taxon>Pseudomonadota</taxon>
        <taxon>Betaproteobacteria</taxon>
        <taxon>Rhodocyclales</taxon>
        <taxon>Zoogloeaceae</taxon>
        <taxon>Pseudothauera</taxon>
    </lineage>
</organism>
<dbReference type="RefSeq" id="WP_136386981.1">
    <property type="nucleotide sequence ID" value="NZ_SSOD01000025.1"/>
</dbReference>
<sequence>MSASTETPEADLSPPPGFDTTRRFVRVSGERPNGLVEFDFAVGEPELFVEMILSREAFEEFCTGNEVQMLPPREGVEGEIGDWDWRMSDATHTRFR</sequence>
<dbReference type="EMBL" id="SSOD01000025">
    <property type="protein sequence ID" value="THF55179.1"/>
    <property type="molecule type" value="Genomic_DNA"/>
</dbReference>
<dbReference type="Proteomes" id="UP000307956">
    <property type="component" value="Unassembled WGS sequence"/>
</dbReference>
<comment type="caution">
    <text evidence="2">The sequence shown here is derived from an EMBL/GenBank/DDBJ whole genome shotgun (WGS) entry which is preliminary data.</text>
</comment>
<evidence type="ECO:0000313" key="3">
    <source>
        <dbReference type="Proteomes" id="UP000307956"/>
    </source>
</evidence>
<dbReference type="OrthoDB" id="8564678at2"/>
<proteinExistence type="predicted"/>